<dbReference type="AlphaFoldDB" id="A0A419F7A2"/>
<dbReference type="Pfam" id="PF02613">
    <property type="entry name" value="Nitrate_red_del"/>
    <property type="match status" value="1"/>
</dbReference>
<reference evidence="1 2" key="1">
    <citation type="journal article" date="2017" name="ISME J.">
        <title>Energy and carbon metabolisms in a deep terrestrial subsurface fluid microbial community.</title>
        <authorList>
            <person name="Momper L."/>
            <person name="Jungbluth S.P."/>
            <person name="Lee M.D."/>
            <person name="Amend J.P."/>
        </authorList>
    </citation>
    <scope>NUCLEOTIDE SEQUENCE [LARGE SCALE GENOMIC DNA]</scope>
    <source>
        <strain evidence="1">SURF_17</strain>
    </source>
</reference>
<proteinExistence type="predicted"/>
<gene>
    <name evidence="1" type="ORF">C4532_02940</name>
</gene>
<evidence type="ECO:0008006" key="3">
    <source>
        <dbReference type="Google" id="ProtNLM"/>
    </source>
</evidence>
<dbReference type="Proteomes" id="UP000285961">
    <property type="component" value="Unassembled WGS sequence"/>
</dbReference>
<dbReference type="EMBL" id="QZKI01000017">
    <property type="protein sequence ID" value="RJP74291.1"/>
    <property type="molecule type" value="Genomic_DNA"/>
</dbReference>
<dbReference type="InterPro" id="IPR020945">
    <property type="entry name" value="DMSO/NO3_reduct_chaperone"/>
</dbReference>
<evidence type="ECO:0000313" key="2">
    <source>
        <dbReference type="Proteomes" id="UP000285961"/>
    </source>
</evidence>
<dbReference type="SUPFAM" id="SSF89155">
    <property type="entry name" value="TorD-like"/>
    <property type="match status" value="1"/>
</dbReference>
<organism evidence="1 2">
    <name type="scientific">Candidatus Abyssobacteria bacterium SURF_17</name>
    <dbReference type="NCBI Taxonomy" id="2093361"/>
    <lineage>
        <taxon>Bacteria</taxon>
        <taxon>Pseudomonadati</taxon>
        <taxon>Candidatus Hydrogenedentota</taxon>
        <taxon>Candidatus Abyssobacteria</taxon>
    </lineage>
</organism>
<comment type="caution">
    <text evidence="1">The sequence shown here is derived from an EMBL/GenBank/DDBJ whole genome shotgun (WGS) entry which is preliminary data.</text>
</comment>
<protein>
    <recommendedName>
        <fullName evidence="3">Molecular chaperone TorD</fullName>
    </recommendedName>
</protein>
<dbReference type="InterPro" id="IPR036411">
    <property type="entry name" value="TorD-like_sf"/>
</dbReference>
<name>A0A419F7A2_9BACT</name>
<evidence type="ECO:0000313" key="1">
    <source>
        <dbReference type="EMBL" id="RJP74291.1"/>
    </source>
</evidence>
<sequence>MKPFAELGNLEGPDQLARARRSQMYRFLAESFRYPDNEFFKMAQEGSYLSSALAILHEIPFEVAVEEGALSGQLLKSVSQDDFEAEFVRIFEAGPKGPVCSLYEGAYAANRMGNMEELVRFYNHFGLSVAEAREREVPDHITTELEFMHYLTFKEVLALQRNEDPTPYCRAEIDFLARHPAKWLPQLHKKTEKVFQAKIPNLCEPAVSFYCSLIGLSANVCEGDLAHLRKMYLDTP</sequence>
<dbReference type="Gene3D" id="1.10.3480.10">
    <property type="entry name" value="TorD-like"/>
    <property type="match status" value="1"/>
</dbReference>
<accession>A0A419F7A2</accession>